<keyword evidence="2" id="KW-0479">Metal-binding</keyword>
<dbReference type="OrthoDB" id="9800260at2"/>
<gene>
    <name evidence="6" type="ORF">ET996_08770</name>
</gene>
<evidence type="ECO:0000256" key="2">
    <source>
        <dbReference type="ARBA" id="ARBA00022723"/>
    </source>
</evidence>
<evidence type="ECO:0000256" key="3">
    <source>
        <dbReference type="ARBA" id="ARBA00022982"/>
    </source>
</evidence>
<keyword evidence="5" id="KW-0411">Iron-sulfur</keyword>
<dbReference type="Gene3D" id="3.30.70.20">
    <property type="match status" value="1"/>
</dbReference>
<keyword evidence="3" id="KW-0249">Electron transport</keyword>
<dbReference type="EMBL" id="SDMR01000009">
    <property type="protein sequence ID" value="TBT94861.1"/>
    <property type="molecule type" value="Genomic_DNA"/>
</dbReference>
<dbReference type="SUPFAM" id="SSF54862">
    <property type="entry name" value="4Fe-4S ferredoxins"/>
    <property type="match status" value="1"/>
</dbReference>
<comment type="caution">
    <text evidence="6">The sequence shown here is derived from an EMBL/GenBank/DDBJ whole genome shotgun (WGS) entry which is preliminary data.</text>
</comment>
<dbReference type="RefSeq" id="WP_131172177.1">
    <property type="nucleotide sequence ID" value="NZ_FXTL01000009.1"/>
</dbReference>
<dbReference type="Proteomes" id="UP000291933">
    <property type="component" value="Unassembled WGS sequence"/>
</dbReference>
<accession>A0A4V2JT49</accession>
<evidence type="ECO:0000256" key="5">
    <source>
        <dbReference type="ARBA" id="ARBA00023014"/>
    </source>
</evidence>
<dbReference type="AlphaFoldDB" id="A0A4V2JT49"/>
<protein>
    <submittedName>
        <fullName evidence="6">Ferredoxin</fullName>
    </submittedName>
</protein>
<evidence type="ECO:0000313" key="7">
    <source>
        <dbReference type="Proteomes" id="UP000291933"/>
    </source>
</evidence>
<proteinExistence type="predicted"/>
<evidence type="ECO:0000256" key="4">
    <source>
        <dbReference type="ARBA" id="ARBA00023004"/>
    </source>
</evidence>
<dbReference type="PANTHER" id="PTHR43082">
    <property type="entry name" value="FERREDOXIN-LIKE"/>
    <property type="match status" value="1"/>
</dbReference>
<dbReference type="PIRSF" id="PIRSF036548">
    <property type="entry name" value="Fdx_FixX"/>
    <property type="match status" value="1"/>
</dbReference>
<evidence type="ECO:0000313" key="6">
    <source>
        <dbReference type="EMBL" id="TBT94861.1"/>
    </source>
</evidence>
<keyword evidence="1" id="KW-0813">Transport</keyword>
<dbReference type="InterPro" id="IPR012206">
    <property type="entry name" value="Fd_FixX"/>
</dbReference>
<dbReference type="GO" id="GO:0051536">
    <property type="term" value="F:iron-sulfur cluster binding"/>
    <property type="evidence" value="ECO:0007669"/>
    <property type="project" value="UniProtKB-KW"/>
</dbReference>
<dbReference type="PANTHER" id="PTHR43082:SF3">
    <property type="entry name" value="FERREDOXIN-LIKE PROTEIN YDIT"/>
    <property type="match status" value="1"/>
</dbReference>
<reference evidence="6 7" key="1">
    <citation type="submission" date="2019-01" db="EMBL/GenBank/DDBJ databases">
        <title>Lactibacter flavus gen. nov., sp. nov., a novel bacterium of the family Propionibacteriaceae isolated from raw milk and dairy products.</title>
        <authorList>
            <person name="Huptas C."/>
            <person name="Wenning M."/>
            <person name="Breitenwieser F."/>
            <person name="Doll E."/>
            <person name="Von Neubeck M."/>
            <person name="Busse H.-J."/>
            <person name="Scherer S."/>
        </authorList>
    </citation>
    <scope>NUCLEOTIDE SEQUENCE [LARGE SCALE GENOMIC DNA]</scope>
    <source>
        <strain evidence="6 7">DSM 22130</strain>
    </source>
</reference>
<keyword evidence="7" id="KW-1185">Reference proteome</keyword>
<sequence length="89" mass="9525">MKGVEQRLATNRFVTDVEAHLEVDAGLDPALGRVLVAICPARVFVQEVSGRVTADAAACLECGACAVLVTQGYRWQYPRGGMGIAYREG</sequence>
<dbReference type="GO" id="GO:0005506">
    <property type="term" value="F:iron ion binding"/>
    <property type="evidence" value="ECO:0007669"/>
    <property type="project" value="InterPro"/>
</dbReference>
<organism evidence="6 7">
    <name type="scientific">Propioniciclava tarda</name>
    <dbReference type="NCBI Taxonomy" id="433330"/>
    <lineage>
        <taxon>Bacteria</taxon>
        <taxon>Bacillati</taxon>
        <taxon>Actinomycetota</taxon>
        <taxon>Actinomycetes</taxon>
        <taxon>Propionibacteriales</taxon>
        <taxon>Propionibacteriaceae</taxon>
        <taxon>Propioniciclava</taxon>
    </lineage>
</organism>
<name>A0A4V2JT49_PROTD</name>
<evidence type="ECO:0000256" key="1">
    <source>
        <dbReference type="ARBA" id="ARBA00022448"/>
    </source>
</evidence>
<keyword evidence="4" id="KW-0408">Iron</keyword>